<feature type="transmembrane region" description="Helical" evidence="1">
    <location>
        <begin position="160"/>
        <end position="182"/>
    </location>
</feature>
<dbReference type="InParanoid" id="A0A3N4L2U3"/>
<proteinExistence type="predicted"/>
<gene>
    <name evidence="2" type="ORF">P167DRAFT_541262</name>
</gene>
<keyword evidence="1" id="KW-0472">Membrane</keyword>
<protein>
    <submittedName>
        <fullName evidence="2">Uncharacterized protein</fullName>
    </submittedName>
</protein>
<accession>A0A3N4L2U3</accession>
<organism evidence="2 3">
    <name type="scientific">Morchella conica CCBAS932</name>
    <dbReference type="NCBI Taxonomy" id="1392247"/>
    <lineage>
        <taxon>Eukaryota</taxon>
        <taxon>Fungi</taxon>
        <taxon>Dikarya</taxon>
        <taxon>Ascomycota</taxon>
        <taxon>Pezizomycotina</taxon>
        <taxon>Pezizomycetes</taxon>
        <taxon>Pezizales</taxon>
        <taxon>Morchellaceae</taxon>
        <taxon>Morchella</taxon>
    </lineage>
</organism>
<keyword evidence="1" id="KW-1133">Transmembrane helix</keyword>
<feature type="transmembrane region" description="Helical" evidence="1">
    <location>
        <begin position="79"/>
        <end position="100"/>
    </location>
</feature>
<dbReference type="AlphaFoldDB" id="A0A3N4L2U3"/>
<reference evidence="2 3" key="1">
    <citation type="journal article" date="2018" name="Nat. Ecol. Evol.">
        <title>Pezizomycetes genomes reveal the molecular basis of ectomycorrhizal truffle lifestyle.</title>
        <authorList>
            <person name="Murat C."/>
            <person name="Payen T."/>
            <person name="Noel B."/>
            <person name="Kuo A."/>
            <person name="Morin E."/>
            <person name="Chen J."/>
            <person name="Kohler A."/>
            <person name="Krizsan K."/>
            <person name="Balestrini R."/>
            <person name="Da Silva C."/>
            <person name="Montanini B."/>
            <person name="Hainaut M."/>
            <person name="Levati E."/>
            <person name="Barry K.W."/>
            <person name="Belfiori B."/>
            <person name="Cichocki N."/>
            <person name="Clum A."/>
            <person name="Dockter R.B."/>
            <person name="Fauchery L."/>
            <person name="Guy J."/>
            <person name="Iotti M."/>
            <person name="Le Tacon F."/>
            <person name="Lindquist E.A."/>
            <person name="Lipzen A."/>
            <person name="Malagnac F."/>
            <person name="Mello A."/>
            <person name="Molinier V."/>
            <person name="Miyauchi S."/>
            <person name="Poulain J."/>
            <person name="Riccioni C."/>
            <person name="Rubini A."/>
            <person name="Sitrit Y."/>
            <person name="Splivallo R."/>
            <person name="Traeger S."/>
            <person name="Wang M."/>
            <person name="Zifcakova L."/>
            <person name="Wipf D."/>
            <person name="Zambonelli A."/>
            <person name="Paolocci F."/>
            <person name="Nowrousian M."/>
            <person name="Ottonello S."/>
            <person name="Baldrian P."/>
            <person name="Spatafora J.W."/>
            <person name="Henrissat B."/>
            <person name="Nagy L.G."/>
            <person name="Aury J.M."/>
            <person name="Wincker P."/>
            <person name="Grigoriev I.V."/>
            <person name="Bonfante P."/>
            <person name="Martin F.M."/>
        </authorList>
    </citation>
    <scope>NUCLEOTIDE SEQUENCE [LARGE SCALE GENOMIC DNA]</scope>
    <source>
        <strain evidence="2 3">CCBAS932</strain>
    </source>
</reference>
<keyword evidence="3" id="KW-1185">Reference proteome</keyword>
<feature type="transmembrane region" description="Helical" evidence="1">
    <location>
        <begin position="23"/>
        <end position="45"/>
    </location>
</feature>
<evidence type="ECO:0000313" key="2">
    <source>
        <dbReference type="EMBL" id="RPB17180.1"/>
    </source>
</evidence>
<dbReference type="OrthoDB" id="2150604at2759"/>
<feature type="transmembrane region" description="Helical" evidence="1">
    <location>
        <begin position="112"/>
        <end position="136"/>
    </location>
</feature>
<name>A0A3N4L2U3_9PEZI</name>
<dbReference type="STRING" id="1392247.A0A3N4L2U3"/>
<sequence length="305" mass="34435">MPCVMDAFRGYANNLKDSTWESLMTHTPVVAHFILVIITTPWEFLKRPVVHILRIDHTEDQRNIMIELWCKNKRSEYRYVAMSGTVVASAVTASLSWESIRDKTTWFTRGAWYGSIVLGLLSVTISFHLILLFAHLDVKGPQAIQKVLSRGNIDSGRADWAFLYVLQVPGMLLGFSSVSYFLGLTFLVTSPLWDQEWGTETKESDTTGCTYSTKKGITGSTRFFGTVLALYGQRIVPEIGPGNTGKGAGIERANTGRVMTVRPLRVLALEFKDQLYVGTYVQGFYMYLRLYCLKSSSSFFDDTFY</sequence>
<dbReference type="EMBL" id="ML119106">
    <property type="protein sequence ID" value="RPB17180.1"/>
    <property type="molecule type" value="Genomic_DNA"/>
</dbReference>
<evidence type="ECO:0000313" key="3">
    <source>
        <dbReference type="Proteomes" id="UP000277580"/>
    </source>
</evidence>
<dbReference type="Proteomes" id="UP000277580">
    <property type="component" value="Unassembled WGS sequence"/>
</dbReference>
<keyword evidence="1" id="KW-0812">Transmembrane</keyword>
<evidence type="ECO:0000256" key="1">
    <source>
        <dbReference type="SAM" id="Phobius"/>
    </source>
</evidence>